<name>A0ABQ1JMM1_9FLAO</name>
<keyword evidence="2" id="KW-1185">Reference proteome</keyword>
<dbReference type="Proteomes" id="UP000615760">
    <property type="component" value="Unassembled WGS sequence"/>
</dbReference>
<evidence type="ECO:0000313" key="1">
    <source>
        <dbReference type="EMBL" id="GGB70498.1"/>
    </source>
</evidence>
<sequence>MNIENEKGRYTPSDDDIYLVENIIKNSIEKANVDLLNQGEGCPIIHKRLKKYTRQYFGFENTKGEKIIYVNFVWKDKKDERLSKDIVIVKDGCSYYWSIKVNISQAILYDLQINGRA</sequence>
<accession>A0ABQ1JMM1</accession>
<proteinExistence type="predicted"/>
<comment type="caution">
    <text evidence="1">The sequence shown here is derived from an EMBL/GenBank/DDBJ whole genome shotgun (WGS) entry which is preliminary data.</text>
</comment>
<protein>
    <submittedName>
        <fullName evidence="1">Uncharacterized protein</fullName>
    </submittedName>
</protein>
<organism evidence="1 2">
    <name type="scientific">Flavobacterium suaedae</name>
    <dbReference type="NCBI Taxonomy" id="1767027"/>
    <lineage>
        <taxon>Bacteria</taxon>
        <taxon>Pseudomonadati</taxon>
        <taxon>Bacteroidota</taxon>
        <taxon>Flavobacteriia</taxon>
        <taxon>Flavobacteriales</taxon>
        <taxon>Flavobacteriaceae</taxon>
        <taxon>Flavobacterium</taxon>
    </lineage>
</organism>
<evidence type="ECO:0000313" key="2">
    <source>
        <dbReference type="Proteomes" id="UP000615760"/>
    </source>
</evidence>
<reference evidence="2" key="1">
    <citation type="journal article" date="2019" name="Int. J. Syst. Evol. Microbiol.">
        <title>The Global Catalogue of Microorganisms (GCM) 10K type strain sequencing project: providing services to taxonomists for standard genome sequencing and annotation.</title>
        <authorList>
            <consortium name="The Broad Institute Genomics Platform"/>
            <consortium name="The Broad Institute Genome Sequencing Center for Infectious Disease"/>
            <person name="Wu L."/>
            <person name="Ma J."/>
        </authorList>
    </citation>
    <scope>NUCLEOTIDE SEQUENCE [LARGE SCALE GENOMIC DNA]</scope>
    <source>
        <strain evidence="2">CGMCC 1.15461</strain>
    </source>
</reference>
<gene>
    <name evidence="1" type="ORF">GCM10007424_08060</name>
</gene>
<dbReference type="EMBL" id="BMJE01000002">
    <property type="protein sequence ID" value="GGB70498.1"/>
    <property type="molecule type" value="Genomic_DNA"/>
</dbReference>